<keyword evidence="8" id="KW-1185">Reference proteome</keyword>
<evidence type="ECO:0000256" key="1">
    <source>
        <dbReference type="ARBA" id="ARBA00022741"/>
    </source>
</evidence>
<evidence type="ECO:0000256" key="4">
    <source>
        <dbReference type="ARBA" id="ARBA00022840"/>
    </source>
</evidence>
<feature type="domain" description="UvrD-like helicase C-terminal" evidence="6">
    <location>
        <begin position="110"/>
        <end position="165"/>
    </location>
</feature>
<dbReference type="SUPFAM" id="SSF52540">
    <property type="entry name" value="P-loop containing nucleoside triphosphate hydrolases"/>
    <property type="match status" value="1"/>
</dbReference>
<dbReference type="Proteomes" id="UP001302257">
    <property type="component" value="Chromosome"/>
</dbReference>
<keyword evidence="4" id="KW-0067">ATP-binding</keyword>
<dbReference type="GO" id="GO:0004527">
    <property type="term" value="F:exonuclease activity"/>
    <property type="evidence" value="ECO:0007669"/>
    <property type="project" value="UniProtKB-KW"/>
</dbReference>
<keyword evidence="7" id="KW-0540">Nuclease</keyword>
<dbReference type="Gene3D" id="3.40.50.300">
    <property type="entry name" value="P-loop containing nucleotide triphosphate hydrolases"/>
    <property type="match status" value="1"/>
</dbReference>
<evidence type="ECO:0000256" key="2">
    <source>
        <dbReference type="ARBA" id="ARBA00022801"/>
    </source>
</evidence>
<proteinExistence type="predicted"/>
<sequence length="181" mass="19838">MQILEFVLLSGHDGDQQKSIQGGRQFMATLIPAISACVSRMTSGERRVAERLEQKLHADYLAQAHKEDFAWGDMAALCADFKTRDLCARTLAQRKLPLENRLGSGNFDPNSNKIEVMTMKVSKGLELPVVALPGVGHMPAAGEDEKEAARVFYVAATRATQRLVMGVGGESEFGKRLPHAR</sequence>
<evidence type="ECO:0000313" key="8">
    <source>
        <dbReference type="Proteomes" id="UP001302257"/>
    </source>
</evidence>
<organism evidence="7 8">
    <name type="scientific">Rhodoferax mekongensis</name>
    <dbReference type="NCBI Taxonomy" id="3068341"/>
    <lineage>
        <taxon>Bacteria</taxon>
        <taxon>Pseudomonadati</taxon>
        <taxon>Pseudomonadota</taxon>
        <taxon>Betaproteobacteria</taxon>
        <taxon>Burkholderiales</taxon>
        <taxon>Comamonadaceae</taxon>
        <taxon>Rhodoferax</taxon>
    </lineage>
</organism>
<dbReference type="PANTHER" id="PTHR11070">
    <property type="entry name" value="UVRD / RECB / PCRA DNA HELICASE FAMILY MEMBER"/>
    <property type="match status" value="1"/>
</dbReference>
<keyword evidence="2" id="KW-0378">Hydrolase</keyword>
<dbReference type="InterPro" id="IPR014017">
    <property type="entry name" value="DNA_helicase_UvrD-like_C"/>
</dbReference>
<dbReference type="Pfam" id="PF13361">
    <property type="entry name" value="UvrD_C"/>
    <property type="match status" value="1"/>
</dbReference>
<keyword evidence="3" id="KW-0347">Helicase</keyword>
<dbReference type="PANTHER" id="PTHR11070:SF2">
    <property type="entry name" value="ATP-DEPENDENT DNA HELICASE SRS2"/>
    <property type="match status" value="1"/>
</dbReference>
<dbReference type="RefSeq" id="WP_313868292.1">
    <property type="nucleotide sequence ID" value="NZ_CP132507.1"/>
</dbReference>
<keyword evidence="7" id="KW-0269">Exonuclease</keyword>
<protein>
    <recommendedName>
        <fullName evidence="5">DNA 3'-5' helicase II</fullName>
    </recommendedName>
</protein>
<evidence type="ECO:0000256" key="3">
    <source>
        <dbReference type="ARBA" id="ARBA00022806"/>
    </source>
</evidence>
<dbReference type="InterPro" id="IPR000212">
    <property type="entry name" value="DNA_helicase_UvrD/REP"/>
</dbReference>
<dbReference type="EMBL" id="CP132507">
    <property type="protein sequence ID" value="WNO05529.1"/>
    <property type="molecule type" value="Genomic_DNA"/>
</dbReference>
<dbReference type="InterPro" id="IPR027417">
    <property type="entry name" value="P-loop_NTPase"/>
</dbReference>
<evidence type="ECO:0000256" key="5">
    <source>
        <dbReference type="ARBA" id="ARBA00034923"/>
    </source>
</evidence>
<accession>A0ABZ0B1B5</accession>
<name>A0ABZ0B1B5_9BURK</name>
<evidence type="ECO:0000259" key="6">
    <source>
        <dbReference type="Pfam" id="PF13361"/>
    </source>
</evidence>
<gene>
    <name evidence="7" type="ORF">RAN89_03595</name>
</gene>
<reference evidence="7 8" key="1">
    <citation type="submission" date="2023-08" db="EMBL/GenBank/DDBJ databases">
        <title>Rhodoferax potami sp. nov. and Rhodoferax mekongensis sp. nov., isolated from the Mekong River in Thailand.</title>
        <authorList>
            <person name="Kitikhun S."/>
            <person name="Charoenyingcharoen P."/>
            <person name="Siriarchawattana P."/>
            <person name="Likhitrattanapisal S."/>
            <person name="Nilsakha T."/>
            <person name="Chanpet A."/>
            <person name="Rattanawaree P."/>
            <person name="Ingsriswang S."/>
        </authorList>
    </citation>
    <scope>NUCLEOTIDE SEQUENCE [LARGE SCALE GENOMIC DNA]</scope>
    <source>
        <strain evidence="7 8">TBRC 17307</strain>
    </source>
</reference>
<evidence type="ECO:0000313" key="7">
    <source>
        <dbReference type="EMBL" id="WNO05529.1"/>
    </source>
</evidence>
<keyword evidence="1" id="KW-0547">Nucleotide-binding</keyword>